<proteinExistence type="predicted"/>
<evidence type="ECO:0000313" key="8">
    <source>
        <dbReference type="Proteomes" id="UP000010802"/>
    </source>
</evidence>
<dbReference type="AlphaFoldDB" id="F4LWF8"/>
<evidence type="ECO:0000256" key="1">
    <source>
        <dbReference type="ARBA" id="ARBA00004651"/>
    </source>
</evidence>
<feature type="transmembrane region" description="Helical" evidence="6">
    <location>
        <begin position="12"/>
        <end position="29"/>
    </location>
</feature>
<feature type="transmembrane region" description="Helical" evidence="6">
    <location>
        <begin position="137"/>
        <end position="156"/>
    </location>
</feature>
<keyword evidence="8" id="KW-1185">Reference proteome</keyword>
<evidence type="ECO:0000256" key="6">
    <source>
        <dbReference type="SAM" id="Phobius"/>
    </source>
</evidence>
<feature type="transmembrane region" description="Helical" evidence="6">
    <location>
        <begin position="62"/>
        <end position="84"/>
    </location>
</feature>
<dbReference type="STRING" id="1209989.TepRe1_1617"/>
<evidence type="ECO:0000256" key="3">
    <source>
        <dbReference type="ARBA" id="ARBA00022692"/>
    </source>
</evidence>
<dbReference type="KEGG" id="tae:TepiRe1_1741"/>
<keyword evidence="3 6" id="KW-0812">Transmembrane</keyword>
<dbReference type="eggNOG" id="COG4177">
    <property type="taxonomic scope" value="Bacteria"/>
</dbReference>
<feature type="transmembrane region" description="Helical" evidence="6">
    <location>
        <begin position="104"/>
        <end position="125"/>
    </location>
</feature>
<feature type="transmembrane region" description="Helical" evidence="6">
    <location>
        <begin position="35"/>
        <end position="55"/>
    </location>
</feature>
<keyword evidence="2" id="KW-1003">Cell membrane</keyword>
<dbReference type="InterPro" id="IPR043428">
    <property type="entry name" value="LivM-like"/>
</dbReference>
<feature type="transmembrane region" description="Helical" evidence="6">
    <location>
        <begin position="255"/>
        <end position="286"/>
    </location>
</feature>
<sequence>MKNMAKKYRNAILTTVLIAAFFIFLSWTKTHLDAYVMRIFNLCAINSILALSLNLTNGFTGLFSLGTAGFMAIGAYTSALLTMPPGIKTMNFFMQPINPMLLNINVHFFFALLIAGILSALVGFLIGAPVLKLKGDYLAIATLGFGEIISVVFTNTQTITNGALGLKGIPQYTDQYWSWGVAIVIILGLKSLVNSSYGRAFKAIREDEIAAQAMGINLFNHKTLSFTISAFIAGIGGALLANLNSTIDPTMFRFFFTYQILLMVVLGGMGSITGSVISACIITVLMELLRVVESPMDLGFISLPGISGMRMVVFAILLILVVLFLRHGIMGENEISWDMLLGKESGHRGNFGSQ</sequence>
<dbReference type="GO" id="GO:0015658">
    <property type="term" value="F:branched-chain amino acid transmembrane transporter activity"/>
    <property type="evidence" value="ECO:0007669"/>
    <property type="project" value="InterPro"/>
</dbReference>
<organism evidence="7 8">
    <name type="scientific">Tepidanaerobacter acetatoxydans (strain DSM 21804 / JCM 16047 / Re1)</name>
    <dbReference type="NCBI Taxonomy" id="1209989"/>
    <lineage>
        <taxon>Bacteria</taxon>
        <taxon>Bacillati</taxon>
        <taxon>Bacillota</taxon>
        <taxon>Clostridia</taxon>
        <taxon>Thermosediminibacterales</taxon>
        <taxon>Tepidanaerobacteraceae</taxon>
        <taxon>Tepidanaerobacter</taxon>
    </lineage>
</organism>
<feature type="transmembrane region" description="Helical" evidence="6">
    <location>
        <begin position="298"/>
        <end position="325"/>
    </location>
</feature>
<dbReference type="InterPro" id="IPR001851">
    <property type="entry name" value="ABC_transp_permease"/>
</dbReference>
<gene>
    <name evidence="7" type="primary">livM</name>
    <name evidence="7" type="ordered locus">TEPIRE1_1741</name>
</gene>
<feature type="transmembrane region" description="Helical" evidence="6">
    <location>
        <begin position="224"/>
        <end position="243"/>
    </location>
</feature>
<dbReference type="Proteomes" id="UP000010802">
    <property type="component" value="Chromosome"/>
</dbReference>
<accession>F4LWF8</accession>
<keyword evidence="4 6" id="KW-1133">Transmembrane helix</keyword>
<dbReference type="KEGG" id="tep:TepRe1_1617"/>
<keyword evidence="5 6" id="KW-0472">Membrane</keyword>
<evidence type="ECO:0000256" key="4">
    <source>
        <dbReference type="ARBA" id="ARBA00022989"/>
    </source>
</evidence>
<dbReference type="HOGENOM" id="CLU_031365_1_2_9"/>
<dbReference type="GO" id="GO:0005886">
    <property type="term" value="C:plasma membrane"/>
    <property type="evidence" value="ECO:0007669"/>
    <property type="project" value="UniProtKB-SubCell"/>
</dbReference>
<dbReference type="PANTHER" id="PTHR30482:SF10">
    <property type="entry name" value="HIGH-AFFINITY BRANCHED-CHAIN AMINO ACID TRANSPORT PROTEIN BRAE"/>
    <property type="match status" value="1"/>
</dbReference>
<protein>
    <submittedName>
        <fullName evidence="7">High-affinity branched-chain amino acid transport system permease protein LivM</fullName>
    </submittedName>
</protein>
<comment type="subcellular location">
    <subcellularLocation>
        <location evidence="1">Cell membrane</location>
        <topology evidence="1">Multi-pass membrane protein</topology>
    </subcellularLocation>
</comment>
<evidence type="ECO:0000256" key="5">
    <source>
        <dbReference type="ARBA" id="ARBA00023136"/>
    </source>
</evidence>
<name>F4LWF8_TEPAE</name>
<dbReference type="EMBL" id="HF563609">
    <property type="protein sequence ID" value="CDI40798.1"/>
    <property type="molecule type" value="Genomic_DNA"/>
</dbReference>
<dbReference type="CDD" id="cd06581">
    <property type="entry name" value="TM_PBP1_LivM_like"/>
    <property type="match status" value="1"/>
</dbReference>
<evidence type="ECO:0000256" key="2">
    <source>
        <dbReference type="ARBA" id="ARBA00022475"/>
    </source>
</evidence>
<reference evidence="8" key="1">
    <citation type="journal article" date="2013" name="Genome Announc.">
        <title>First genome sequence of a syntrophic acetate-oxidizing bacterium, Tepidanaerobacter acetatoxydans strain Re1.</title>
        <authorList>
            <person name="Manzoor S."/>
            <person name="Bongcam-Rudloff E."/>
            <person name="Schnurer A."/>
            <person name="Muller B."/>
        </authorList>
    </citation>
    <scope>NUCLEOTIDE SEQUENCE [LARGE SCALE GENOMIC DNA]</scope>
    <source>
        <strain evidence="8">Re1</strain>
    </source>
</reference>
<feature type="transmembrane region" description="Helical" evidence="6">
    <location>
        <begin position="176"/>
        <end position="193"/>
    </location>
</feature>
<dbReference type="Pfam" id="PF02653">
    <property type="entry name" value="BPD_transp_2"/>
    <property type="match status" value="1"/>
</dbReference>
<dbReference type="PANTHER" id="PTHR30482">
    <property type="entry name" value="HIGH-AFFINITY BRANCHED-CHAIN AMINO ACID TRANSPORT SYSTEM PERMEASE"/>
    <property type="match status" value="1"/>
</dbReference>
<evidence type="ECO:0000313" key="7">
    <source>
        <dbReference type="EMBL" id="CDI40798.1"/>
    </source>
</evidence>